<evidence type="ECO:0000313" key="3">
    <source>
        <dbReference type="Proteomes" id="UP000680638"/>
    </source>
</evidence>
<dbReference type="Proteomes" id="UP000680638">
    <property type="component" value="Unassembled WGS sequence"/>
</dbReference>
<dbReference type="InterPro" id="IPR041519">
    <property type="entry name" value="HEPN_RiboL-PSP"/>
</dbReference>
<keyword evidence="3" id="KW-1185">Reference proteome</keyword>
<accession>A0ABQ4M3G2</accession>
<gene>
    <name evidence="2" type="ORF">J21TS3_48900</name>
</gene>
<feature type="domain" description="RiboL-PSP-HEPN" evidence="1">
    <location>
        <begin position="12"/>
        <end position="215"/>
    </location>
</feature>
<evidence type="ECO:0000259" key="1">
    <source>
        <dbReference type="Pfam" id="PF18735"/>
    </source>
</evidence>
<evidence type="ECO:0000313" key="2">
    <source>
        <dbReference type="EMBL" id="GIO70069.1"/>
    </source>
</evidence>
<proteinExistence type="predicted"/>
<name>A0ABQ4M3G2_9BACL</name>
<dbReference type="RefSeq" id="WP_212952607.1">
    <property type="nucleotide sequence ID" value="NZ_BORW01000045.1"/>
</dbReference>
<reference evidence="2 3" key="1">
    <citation type="submission" date="2021-03" db="EMBL/GenBank/DDBJ databases">
        <title>Antimicrobial resistance genes in bacteria isolated from Japanese honey, and their potential for conferring macrolide and lincosamide resistance in the American foulbrood pathogen Paenibacillus larvae.</title>
        <authorList>
            <person name="Okamoto M."/>
            <person name="Kumagai M."/>
            <person name="Kanamori H."/>
            <person name="Takamatsu D."/>
        </authorList>
    </citation>
    <scope>NUCLEOTIDE SEQUENCE [LARGE SCALE GENOMIC DNA]</scope>
    <source>
        <strain evidence="2 3">J21TS3</strain>
    </source>
</reference>
<organism evidence="2 3">
    <name type="scientific">Paenibacillus cookii</name>
    <dbReference type="NCBI Taxonomy" id="157839"/>
    <lineage>
        <taxon>Bacteria</taxon>
        <taxon>Bacillati</taxon>
        <taxon>Bacillota</taxon>
        <taxon>Bacilli</taxon>
        <taxon>Bacillales</taxon>
        <taxon>Paenibacillaceae</taxon>
        <taxon>Paenibacillus</taxon>
    </lineage>
</organism>
<dbReference type="Pfam" id="PF18735">
    <property type="entry name" value="HEPN_RiboL-PSP"/>
    <property type="match status" value="1"/>
</dbReference>
<sequence>MDLADIIAQIEEELTWRTEELRFLTNQLSNMTDEQDKKKYRKSLVVMLYSYYEGFCKAAFQIYVNTINKSNLTRDSVNEYITTASLNEVFLTYHNESKKSPYFNKELPDDSKLHRFSRQVDFIKAMNNIWEGIVEIPESIVDTESNLKPVVLRKILYRLGFNHEGFKEYEGQINLLLERRNNVAHGVQKEGIDKEKYEVIEKAALNIMNQLKKLVIDALIYKSYLKQSC</sequence>
<dbReference type="EMBL" id="BORW01000045">
    <property type="protein sequence ID" value="GIO70069.1"/>
    <property type="molecule type" value="Genomic_DNA"/>
</dbReference>
<protein>
    <recommendedName>
        <fullName evidence="1">RiboL-PSP-HEPN domain-containing protein</fullName>
    </recommendedName>
</protein>
<comment type="caution">
    <text evidence="2">The sequence shown here is derived from an EMBL/GenBank/DDBJ whole genome shotgun (WGS) entry which is preliminary data.</text>
</comment>